<dbReference type="Proteomes" id="UP001362999">
    <property type="component" value="Unassembled WGS sequence"/>
</dbReference>
<dbReference type="EMBL" id="JAWWNJ010000092">
    <property type="protein sequence ID" value="KAK6997321.1"/>
    <property type="molecule type" value="Genomic_DNA"/>
</dbReference>
<feature type="non-terminal residue" evidence="1">
    <location>
        <position position="336"/>
    </location>
</feature>
<proteinExistence type="predicted"/>
<evidence type="ECO:0000313" key="2">
    <source>
        <dbReference type="Proteomes" id="UP001362999"/>
    </source>
</evidence>
<organism evidence="1 2">
    <name type="scientific">Favolaschia claudopus</name>
    <dbReference type="NCBI Taxonomy" id="2862362"/>
    <lineage>
        <taxon>Eukaryota</taxon>
        <taxon>Fungi</taxon>
        <taxon>Dikarya</taxon>
        <taxon>Basidiomycota</taxon>
        <taxon>Agaricomycotina</taxon>
        <taxon>Agaricomycetes</taxon>
        <taxon>Agaricomycetidae</taxon>
        <taxon>Agaricales</taxon>
        <taxon>Marasmiineae</taxon>
        <taxon>Mycenaceae</taxon>
        <taxon>Favolaschia</taxon>
    </lineage>
</organism>
<sequence length="336" mass="37836">MFYISDYITKFDEKTYHVLSLLSQAVVANANNSGSDSGPLTATKSLLHKCLSQLTRQQQIHAQQATWYIRGHGDALMSHEVVPMMSGALLATVVNEDDSEEEDNTEISSRISAAEFPVRVMVTPNGEIVHSSQIENYLYRDSGLADVSFYEFIHRFSIERRSKTSKGSFKRFELQQPHTKAHKYQIVERINYECGPIIKLRVPQVIGSSIPRKSSPLYPVFALAHFKPFSMTYPLVANGETFEETFSKFEFSTFNSSILENWEALHECEDERDAERLKKQLTAQKAAKALTKSMNVTDGSDLLEIDETAAGTDGGQDPKVQSLLRSLVDSEWLHPS</sequence>
<reference evidence="1 2" key="1">
    <citation type="journal article" date="2024" name="J Genomics">
        <title>Draft genome sequencing and assembly of Favolaschia claudopus CIRM-BRFM 2984 isolated from oak limbs.</title>
        <authorList>
            <person name="Navarro D."/>
            <person name="Drula E."/>
            <person name="Chaduli D."/>
            <person name="Cazenave R."/>
            <person name="Ahrendt S."/>
            <person name="Wang J."/>
            <person name="Lipzen A."/>
            <person name="Daum C."/>
            <person name="Barry K."/>
            <person name="Grigoriev I.V."/>
            <person name="Favel A."/>
            <person name="Rosso M.N."/>
            <person name="Martin F."/>
        </authorList>
    </citation>
    <scope>NUCLEOTIDE SEQUENCE [LARGE SCALE GENOMIC DNA]</scope>
    <source>
        <strain evidence="1 2">CIRM-BRFM 2984</strain>
    </source>
</reference>
<keyword evidence="2" id="KW-1185">Reference proteome</keyword>
<gene>
    <name evidence="1" type="ORF">R3P38DRAFT_2563635</name>
</gene>
<evidence type="ECO:0000313" key="1">
    <source>
        <dbReference type="EMBL" id="KAK6997321.1"/>
    </source>
</evidence>
<dbReference type="AlphaFoldDB" id="A0AAW0A2K0"/>
<protein>
    <submittedName>
        <fullName evidence="1">Uncharacterized protein</fullName>
    </submittedName>
</protein>
<name>A0AAW0A2K0_9AGAR</name>
<comment type="caution">
    <text evidence="1">The sequence shown here is derived from an EMBL/GenBank/DDBJ whole genome shotgun (WGS) entry which is preliminary data.</text>
</comment>
<accession>A0AAW0A2K0</accession>